<keyword evidence="1" id="KW-0175">Coiled coil</keyword>
<proteinExistence type="predicted"/>
<gene>
    <name evidence="2" type="ORF">PENTCL1PPCAC_8714</name>
</gene>
<name>A0AAV5SUH4_9BILA</name>
<dbReference type="AlphaFoldDB" id="A0AAV5SUH4"/>
<protein>
    <submittedName>
        <fullName evidence="2">Uncharacterized protein</fullName>
    </submittedName>
</protein>
<dbReference type="EMBL" id="BTSX01000002">
    <property type="protein sequence ID" value="GMS86539.1"/>
    <property type="molecule type" value="Genomic_DNA"/>
</dbReference>
<feature type="coiled-coil region" evidence="1">
    <location>
        <begin position="299"/>
        <end position="358"/>
    </location>
</feature>
<evidence type="ECO:0000256" key="1">
    <source>
        <dbReference type="SAM" id="Coils"/>
    </source>
</evidence>
<evidence type="ECO:0000313" key="3">
    <source>
        <dbReference type="Proteomes" id="UP001432027"/>
    </source>
</evidence>
<sequence length="414" mass="46927">LLAMEVVQLSEKKKLPEETWIYQVNDGTIFYFKLTAPPRLFVKLQDEEIDAELPCKHIIYVGAFGNAVYFDSIKKIFAAVFVPENGITVHFVRDKLEGESWQEGGLCTRLVDGAKFVYRMCDDPERDAILIEESDEELKEMKLRNIHREIAIYLSVNTQARAPTARKLKENIIIIEVPDNSLFNAYAPPQIISPFLYIAFGGNLFILDTDLIDLSHSLRIGDIYIYSIAGVHNRSITMMGIISKQFYLTTALLPDKFVCQSGNMVNVYGEALTIEELVQRYKEVSSDLARELTKNEGEKAKLHNTINVLLNKNAELTLEIDDIITAHEEEKDVLNTTIAELRINNAALTVERDRIQKMNEHENNELISELRKIIAELKQDIDPIPKLYDDIGPGIKLSPVTSLMSPIPSDPKSS</sequence>
<dbReference type="Proteomes" id="UP001432027">
    <property type="component" value="Unassembled WGS sequence"/>
</dbReference>
<reference evidence="2" key="1">
    <citation type="submission" date="2023-10" db="EMBL/GenBank/DDBJ databases">
        <title>Genome assembly of Pristionchus species.</title>
        <authorList>
            <person name="Yoshida K."/>
            <person name="Sommer R.J."/>
        </authorList>
    </citation>
    <scope>NUCLEOTIDE SEQUENCE</scope>
    <source>
        <strain evidence="2">RS0144</strain>
    </source>
</reference>
<keyword evidence="3" id="KW-1185">Reference proteome</keyword>
<organism evidence="2 3">
    <name type="scientific">Pristionchus entomophagus</name>
    <dbReference type="NCBI Taxonomy" id="358040"/>
    <lineage>
        <taxon>Eukaryota</taxon>
        <taxon>Metazoa</taxon>
        <taxon>Ecdysozoa</taxon>
        <taxon>Nematoda</taxon>
        <taxon>Chromadorea</taxon>
        <taxon>Rhabditida</taxon>
        <taxon>Rhabditina</taxon>
        <taxon>Diplogasteromorpha</taxon>
        <taxon>Diplogasteroidea</taxon>
        <taxon>Neodiplogasteridae</taxon>
        <taxon>Pristionchus</taxon>
    </lineage>
</organism>
<evidence type="ECO:0000313" key="2">
    <source>
        <dbReference type="EMBL" id="GMS86539.1"/>
    </source>
</evidence>
<feature type="non-terminal residue" evidence="2">
    <location>
        <position position="1"/>
    </location>
</feature>
<comment type="caution">
    <text evidence="2">The sequence shown here is derived from an EMBL/GenBank/DDBJ whole genome shotgun (WGS) entry which is preliminary data.</text>
</comment>
<accession>A0AAV5SUH4</accession>